<dbReference type="SUPFAM" id="SSF51011">
    <property type="entry name" value="Glycosyl hydrolase domain"/>
    <property type="match status" value="1"/>
</dbReference>
<dbReference type="InterPro" id="IPR048395">
    <property type="entry name" value="Glyco_hydro_31_C"/>
</dbReference>
<dbReference type="SUPFAM" id="SSF51445">
    <property type="entry name" value="(Trans)glycosidases"/>
    <property type="match status" value="1"/>
</dbReference>
<dbReference type="PANTHER" id="PTHR22762">
    <property type="entry name" value="ALPHA-GLUCOSIDASE"/>
    <property type="match status" value="1"/>
</dbReference>
<comment type="caution">
    <text evidence="5">The sequence shown here is derived from an EMBL/GenBank/DDBJ whole genome shotgun (WGS) entry which is preliminary data.</text>
</comment>
<name>A0A2J8AZD9_9FIRM</name>
<sequence>MKNESFIRANWRITLLTERLVRLEYDPRRRFTDACSLIVVNRDFPDVTAEITEQDGVVAIKTAAAEVWLNTAKDPMDNFCPAEVEADGGGLNRGLKCSLNRWAKVIAVRLAGKQNIWTWGESLHNLGGTVRTLDKADGAVRMDDGLFSREGIGILRDDSCLRPDAQSFWPRPSGTEDMYLFLYGKDFVGGLRDFYRLSGATPLLPAFALGNWWSRYWRYSQAEYLALIERFKRENLPFSVAVIDMDWHLTDVPDGGNGWTGFSWNRELFPDPAGFLRRLHAAGLKTALNLHPAAGVQPFEDEYQAFKVAMAGSAIPTAVAGGKEGGTSTSGTETASGTGTIPFDFTDPKFRRAYFDTLLAPLEADGTDFWWIDWQQGENSKIPGLDPLWLLNCYHFAHAARQSLPRLILSRYAGPGSHRYPIGFSGDTVVSWASLAFQPYFTATAANIGYGWWSHDIGGHMNGIRDDELACRWLQFGVFSPINRLHSTCNRFAGKEPWNYSIEVRTIMGNFLRLRAKLLPYLHSMNYRSHLDGIPIVRPLYHAWPEEEAAYHYPNEYQFGSEMLVAPVTTKMNALLRLAETEAWLPERMFFDFFTGVRYRGGRRVKLHRPLAEIPVLVPAGGIVPLEGDSLTIRLYPGADGEFTLYEDDECGADGDSANPRKTCIQLKWGEHSVEVNFGLGRIKSFEKGFELHFMRTKIETITLTLKNANTLQLEPLYEAATQTTRVLLPAVEDVNCLHLNFTVSQNLPGTGAEQREFIEPLLEKILNYAQIDFDFKERIFHRLQANGFTVCPDLAEVADEVQVGVSKAAREISGLLTDVINELL</sequence>
<dbReference type="Gene3D" id="2.60.40.1180">
    <property type="entry name" value="Golgi alpha-mannosidase II"/>
    <property type="match status" value="2"/>
</dbReference>
<evidence type="ECO:0000313" key="6">
    <source>
        <dbReference type="Proteomes" id="UP000236394"/>
    </source>
</evidence>
<dbReference type="Pfam" id="PF21365">
    <property type="entry name" value="Glyco_hydro_31_3rd"/>
    <property type="match status" value="1"/>
</dbReference>
<dbReference type="EMBL" id="NBZD01000005">
    <property type="protein sequence ID" value="PNH17883.1"/>
    <property type="molecule type" value="Genomic_DNA"/>
</dbReference>
<dbReference type="InterPro" id="IPR013780">
    <property type="entry name" value="Glyco_hydro_b"/>
</dbReference>
<keyword evidence="2" id="KW-0326">Glycosidase</keyword>
<dbReference type="GO" id="GO:0090599">
    <property type="term" value="F:alpha-glucosidase activity"/>
    <property type="evidence" value="ECO:0007669"/>
    <property type="project" value="TreeGrafter"/>
</dbReference>
<evidence type="ECO:0008006" key="7">
    <source>
        <dbReference type="Google" id="ProtNLM"/>
    </source>
</evidence>
<dbReference type="InterPro" id="IPR000322">
    <property type="entry name" value="Glyco_hydro_31_TIM"/>
</dbReference>
<gene>
    <name evidence="5" type="ORF">B7R76_07530</name>
</gene>
<protein>
    <recommendedName>
        <fullName evidence="7">Glycosyl hydrolase, family 31</fullName>
    </recommendedName>
</protein>
<proteinExistence type="inferred from homology"/>
<dbReference type="RefSeq" id="WP_102892768.1">
    <property type="nucleotide sequence ID" value="NZ_NBZD01000005.1"/>
</dbReference>
<dbReference type="Pfam" id="PF01055">
    <property type="entry name" value="Glyco_hydro_31_2nd"/>
    <property type="match status" value="1"/>
</dbReference>
<dbReference type="InterPro" id="IPR017853">
    <property type="entry name" value="GH"/>
</dbReference>
<reference evidence="6" key="1">
    <citation type="submission" date="2017-04" db="EMBL/GenBank/DDBJ databases">
        <authorList>
            <person name="Bumgarner R.E."/>
            <person name="Fredricks D.N."/>
            <person name="Srinivasan S."/>
        </authorList>
    </citation>
    <scope>NUCLEOTIDE SEQUENCE [LARGE SCALE GENOMIC DNA]</scope>
    <source>
        <strain evidence="6">KA00405</strain>
    </source>
</reference>
<feature type="domain" description="Glycoside hydrolase family 31 TIM barrel" evidence="3">
    <location>
        <begin position="201"/>
        <end position="524"/>
    </location>
</feature>
<evidence type="ECO:0000313" key="5">
    <source>
        <dbReference type="EMBL" id="PNH17883.1"/>
    </source>
</evidence>
<dbReference type="Proteomes" id="UP000236394">
    <property type="component" value="Unassembled WGS sequence"/>
</dbReference>
<dbReference type="GO" id="GO:0005975">
    <property type="term" value="P:carbohydrate metabolic process"/>
    <property type="evidence" value="ECO:0007669"/>
    <property type="project" value="InterPro"/>
</dbReference>
<evidence type="ECO:0000259" key="4">
    <source>
        <dbReference type="Pfam" id="PF21365"/>
    </source>
</evidence>
<accession>A0A2J8AZD9</accession>
<evidence type="ECO:0000259" key="3">
    <source>
        <dbReference type="Pfam" id="PF01055"/>
    </source>
</evidence>
<dbReference type="GO" id="GO:0006491">
    <property type="term" value="P:N-glycan processing"/>
    <property type="evidence" value="ECO:0007669"/>
    <property type="project" value="TreeGrafter"/>
</dbReference>
<keyword evidence="2" id="KW-0378">Hydrolase</keyword>
<dbReference type="CDD" id="cd06595">
    <property type="entry name" value="GH31_u1"/>
    <property type="match status" value="1"/>
</dbReference>
<comment type="similarity">
    <text evidence="1 2">Belongs to the glycosyl hydrolase 31 family.</text>
</comment>
<evidence type="ECO:0000256" key="1">
    <source>
        <dbReference type="ARBA" id="ARBA00007806"/>
    </source>
</evidence>
<feature type="domain" description="Glycosyl hydrolase family 31 C-terminal" evidence="4">
    <location>
        <begin position="533"/>
        <end position="624"/>
    </location>
</feature>
<organism evidence="5 6">
    <name type="scientific">Mageeibacillus indolicus</name>
    <dbReference type="NCBI Taxonomy" id="884684"/>
    <lineage>
        <taxon>Bacteria</taxon>
        <taxon>Bacillati</taxon>
        <taxon>Bacillota</taxon>
        <taxon>Clostridia</taxon>
        <taxon>Eubacteriales</taxon>
        <taxon>Oscillospiraceae</taxon>
        <taxon>Mageeibacillus</taxon>
    </lineage>
</organism>
<dbReference type="PANTHER" id="PTHR22762:SF89">
    <property type="entry name" value="ALPHA-XYLOSIDASE"/>
    <property type="match status" value="1"/>
</dbReference>
<dbReference type="Gene3D" id="3.20.20.80">
    <property type="entry name" value="Glycosidases"/>
    <property type="match status" value="1"/>
</dbReference>
<dbReference type="AlphaFoldDB" id="A0A2J8AZD9"/>
<evidence type="ECO:0000256" key="2">
    <source>
        <dbReference type="RuleBase" id="RU361185"/>
    </source>
</evidence>